<keyword evidence="6" id="KW-1185">Reference proteome</keyword>
<comment type="pathway">
    <text evidence="3">tRNA modification; 5-methoxycarbonylmethyl-2-thiouridine-tRNA biosynthesis.</text>
</comment>
<dbReference type="EMBL" id="ML996565">
    <property type="protein sequence ID" value="KAF2762556.1"/>
    <property type="molecule type" value="Genomic_DNA"/>
</dbReference>
<dbReference type="PANTHER" id="PTHR20882:SF14">
    <property type="entry name" value="CYTOPLASMIC TRNA 2-THIOLATION PROTEIN 2"/>
    <property type="match status" value="1"/>
</dbReference>
<dbReference type="GO" id="GO:0002143">
    <property type="term" value="P:tRNA wobble position uridine thiolation"/>
    <property type="evidence" value="ECO:0007669"/>
    <property type="project" value="TreeGrafter"/>
</dbReference>
<dbReference type="OrthoDB" id="25129at2759"/>
<dbReference type="GO" id="GO:0032447">
    <property type="term" value="P:protein urmylation"/>
    <property type="evidence" value="ECO:0007669"/>
    <property type="project" value="UniProtKB-UniRule"/>
</dbReference>
<keyword evidence="1 3" id="KW-0963">Cytoplasm</keyword>
<dbReference type="Pfam" id="PF10288">
    <property type="entry name" value="CTU2"/>
    <property type="match status" value="1"/>
</dbReference>
<feature type="compositionally biased region" description="Pro residues" evidence="4">
    <location>
        <begin position="230"/>
        <end position="247"/>
    </location>
</feature>
<accession>A0A6A6WJT2</accession>
<keyword evidence="2 3" id="KW-0819">tRNA processing</keyword>
<evidence type="ECO:0000313" key="6">
    <source>
        <dbReference type="Proteomes" id="UP000799437"/>
    </source>
</evidence>
<dbReference type="GO" id="GO:0005829">
    <property type="term" value="C:cytosol"/>
    <property type="evidence" value="ECO:0007669"/>
    <property type="project" value="TreeGrafter"/>
</dbReference>
<dbReference type="PANTHER" id="PTHR20882">
    <property type="entry name" value="CYTOPLASMIC TRNA 2-THIOLATION PROTEIN 2"/>
    <property type="match status" value="1"/>
</dbReference>
<evidence type="ECO:0000256" key="3">
    <source>
        <dbReference type="HAMAP-Rule" id="MF_03054"/>
    </source>
</evidence>
<evidence type="ECO:0000256" key="1">
    <source>
        <dbReference type="ARBA" id="ARBA00022490"/>
    </source>
</evidence>
<dbReference type="HAMAP" id="MF_03054">
    <property type="entry name" value="CTU2"/>
    <property type="match status" value="1"/>
</dbReference>
<feature type="region of interest" description="Disordered" evidence="4">
    <location>
        <begin position="434"/>
        <end position="456"/>
    </location>
</feature>
<evidence type="ECO:0000313" key="5">
    <source>
        <dbReference type="EMBL" id="KAF2762556.1"/>
    </source>
</evidence>
<comment type="similarity">
    <text evidence="3">Belongs to the CTU2/NCS2 family.</text>
</comment>
<dbReference type="GO" id="GO:0016783">
    <property type="term" value="F:sulfurtransferase activity"/>
    <property type="evidence" value="ECO:0007669"/>
    <property type="project" value="TreeGrafter"/>
</dbReference>
<reference evidence="5" key="1">
    <citation type="journal article" date="2020" name="Stud. Mycol.">
        <title>101 Dothideomycetes genomes: a test case for predicting lifestyles and emergence of pathogens.</title>
        <authorList>
            <person name="Haridas S."/>
            <person name="Albert R."/>
            <person name="Binder M."/>
            <person name="Bloem J."/>
            <person name="Labutti K."/>
            <person name="Salamov A."/>
            <person name="Andreopoulos B."/>
            <person name="Baker S."/>
            <person name="Barry K."/>
            <person name="Bills G."/>
            <person name="Bluhm B."/>
            <person name="Cannon C."/>
            <person name="Castanera R."/>
            <person name="Culley D."/>
            <person name="Daum C."/>
            <person name="Ezra D."/>
            <person name="Gonzalez J."/>
            <person name="Henrissat B."/>
            <person name="Kuo A."/>
            <person name="Liang C."/>
            <person name="Lipzen A."/>
            <person name="Lutzoni F."/>
            <person name="Magnuson J."/>
            <person name="Mondo S."/>
            <person name="Nolan M."/>
            <person name="Ohm R."/>
            <person name="Pangilinan J."/>
            <person name="Park H.-J."/>
            <person name="Ramirez L."/>
            <person name="Alfaro M."/>
            <person name="Sun H."/>
            <person name="Tritt A."/>
            <person name="Yoshinaga Y."/>
            <person name="Zwiers L.-H."/>
            <person name="Turgeon B."/>
            <person name="Goodwin S."/>
            <person name="Spatafora J."/>
            <person name="Crous P."/>
            <person name="Grigoriev I."/>
        </authorList>
    </citation>
    <scope>NUCLEOTIDE SEQUENCE</scope>
    <source>
        <strain evidence="5">CBS 121739</strain>
    </source>
</reference>
<evidence type="ECO:0000256" key="4">
    <source>
        <dbReference type="SAM" id="MobiDB-lite"/>
    </source>
</evidence>
<dbReference type="GO" id="GO:0000049">
    <property type="term" value="F:tRNA binding"/>
    <property type="evidence" value="ECO:0007669"/>
    <property type="project" value="InterPro"/>
</dbReference>
<comment type="function">
    <text evidence="3">Plays a central role in 2-thiolation of mcm(5)S(2)U at tRNA wobble positions of tRNA(Lys), tRNA(Glu) and tRNA(Gln). May act by forming a heterodimer with NCS6 that ligates sulfur from thiocarboxylated URM1 onto the uridine of tRNAs at wobble position. Prior mcm(5) tRNA modification by the elongator complex is required for 2-thiolation. May also be involved in protein urmylation.</text>
</comment>
<organism evidence="5 6">
    <name type="scientific">Pseudovirgaria hyperparasitica</name>
    <dbReference type="NCBI Taxonomy" id="470096"/>
    <lineage>
        <taxon>Eukaryota</taxon>
        <taxon>Fungi</taxon>
        <taxon>Dikarya</taxon>
        <taxon>Ascomycota</taxon>
        <taxon>Pezizomycotina</taxon>
        <taxon>Dothideomycetes</taxon>
        <taxon>Dothideomycetes incertae sedis</taxon>
        <taxon>Acrospermales</taxon>
        <taxon>Acrospermaceae</taxon>
        <taxon>Pseudovirgaria</taxon>
    </lineage>
</organism>
<dbReference type="Proteomes" id="UP000799437">
    <property type="component" value="Unassembled WGS sequence"/>
</dbReference>
<dbReference type="InterPro" id="IPR019407">
    <property type="entry name" value="CTU2"/>
</dbReference>
<proteinExistence type="inferred from homology"/>
<dbReference type="AlphaFoldDB" id="A0A6A6WJT2"/>
<gene>
    <name evidence="3" type="primary">NCS2</name>
    <name evidence="3" type="synonym">CTU2</name>
    <name evidence="5" type="ORF">EJ05DRAFT_506275</name>
</gene>
<comment type="subcellular location">
    <subcellularLocation>
        <location evidence="3">Cytoplasm</location>
    </subcellularLocation>
</comment>
<dbReference type="UniPathway" id="UPA00988"/>
<evidence type="ECO:0000256" key="2">
    <source>
        <dbReference type="ARBA" id="ARBA00022694"/>
    </source>
</evidence>
<name>A0A6A6WJT2_9PEZI</name>
<dbReference type="GO" id="GO:0016779">
    <property type="term" value="F:nucleotidyltransferase activity"/>
    <property type="evidence" value="ECO:0007669"/>
    <property type="project" value="UniProtKB-UniRule"/>
</dbReference>
<protein>
    <recommendedName>
        <fullName evidence="3">Cytoplasmic tRNA 2-thiolation protein 2</fullName>
    </recommendedName>
</protein>
<feature type="region of interest" description="Disordered" evidence="4">
    <location>
        <begin position="227"/>
        <end position="256"/>
    </location>
</feature>
<sequence length="470" mass="50434">MTDSSIPNGSTKPCGRCTENPATLFIRASHFCDTCFKKYIRTKVTKRLDPFKVRNSASHQQHKPPTLLLPLTFTPSALALLEILDWHYRAQKARTGGRAGFELLVLYVALPAEVREVVGAEDVEEGVVDFDVDCDGGEGLERRIARLREMFPAHEVRVVWLGEEGVPGDLKGVLLGEGGGGGDGGGDGGVGDGKLSLATYLRALPSRTARADALALLKARFITSFATAPLPSPQSPQSPKPPKPPKPQAQAQTAQTAHAILHPQTTTSLAERTLCETAKGRAYALPHLTSEAARPHGIPTYFPARDLLRRELGVYLRIVGVQGRMEGLGELVFGGDDDWVGGMGGGMETGRREQPVTKNTTIEGLMRAFFEDVERGYPGIVANVVRTVERFERVEGGAGGAGGARDGDGDGDEGRRCVLCRMVVLDGRFGGVGWGGDQGGGEMDEDEGDGERSENKGRRRLCYGCSRSVP</sequence>